<feature type="chain" id="PRO_5031183583" evidence="6">
    <location>
        <begin position="22"/>
        <end position="434"/>
    </location>
</feature>
<dbReference type="EMBL" id="WKJJ01000008">
    <property type="protein sequence ID" value="MRV72769.1"/>
    <property type="molecule type" value="Genomic_DNA"/>
</dbReference>
<comment type="similarity">
    <text evidence="1 5">Belongs to the peptidase S8 family.</text>
</comment>
<feature type="active site" description="Charge relay system" evidence="5">
    <location>
        <position position="372"/>
    </location>
</feature>
<keyword evidence="9" id="KW-1185">Reference proteome</keyword>
<dbReference type="InterPro" id="IPR023828">
    <property type="entry name" value="Peptidase_S8_Ser-AS"/>
</dbReference>
<proteinExistence type="inferred from homology"/>
<dbReference type="InterPro" id="IPR015500">
    <property type="entry name" value="Peptidase_S8_subtilisin-rel"/>
</dbReference>
<dbReference type="PANTHER" id="PTHR43806:SF11">
    <property type="entry name" value="CEREVISIN-RELATED"/>
    <property type="match status" value="1"/>
</dbReference>
<evidence type="ECO:0000259" key="7">
    <source>
        <dbReference type="Pfam" id="PF00082"/>
    </source>
</evidence>
<keyword evidence="2 5" id="KW-0645">Protease</keyword>
<dbReference type="GO" id="GO:0004252">
    <property type="term" value="F:serine-type endopeptidase activity"/>
    <property type="evidence" value="ECO:0007669"/>
    <property type="project" value="UniProtKB-UniRule"/>
</dbReference>
<dbReference type="PROSITE" id="PS51892">
    <property type="entry name" value="SUBTILASE"/>
    <property type="match status" value="1"/>
</dbReference>
<evidence type="ECO:0000313" key="9">
    <source>
        <dbReference type="Proteomes" id="UP000446768"/>
    </source>
</evidence>
<evidence type="ECO:0000256" key="6">
    <source>
        <dbReference type="SAM" id="SignalP"/>
    </source>
</evidence>
<evidence type="ECO:0000256" key="4">
    <source>
        <dbReference type="ARBA" id="ARBA00022825"/>
    </source>
</evidence>
<feature type="domain" description="Peptidase S8/S53" evidence="7">
    <location>
        <begin position="186"/>
        <end position="420"/>
    </location>
</feature>
<evidence type="ECO:0000256" key="1">
    <source>
        <dbReference type="ARBA" id="ARBA00011073"/>
    </source>
</evidence>
<feature type="active site" description="Charge relay system" evidence="5">
    <location>
        <position position="219"/>
    </location>
</feature>
<dbReference type="PROSITE" id="PS00138">
    <property type="entry name" value="SUBTILASE_SER"/>
    <property type="match status" value="1"/>
</dbReference>
<dbReference type="Gene3D" id="3.40.50.200">
    <property type="entry name" value="Peptidase S8/S53 domain"/>
    <property type="match status" value="1"/>
</dbReference>
<dbReference type="Pfam" id="PF00082">
    <property type="entry name" value="Peptidase_S8"/>
    <property type="match status" value="1"/>
</dbReference>
<accession>A0A7X2IMV8</accession>
<feature type="active site" description="Charge relay system" evidence="5">
    <location>
        <position position="190"/>
    </location>
</feature>
<protein>
    <submittedName>
        <fullName evidence="8">S8 family serine peptidase</fullName>
    </submittedName>
</protein>
<evidence type="ECO:0000256" key="2">
    <source>
        <dbReference type="ARBA" id="ARBA00022670"/>
    </source>
</evidence>
<keyword evidence="4 5" id="KW-0720">Serine protease</keyword>
<dbReference type="Proteomes" id="UP000446768">
    <property type="component" value="Unassembled WGS sequence"/>
</dbReference>
<gene>
    <name evidence="8" type="ORF">GJ700_13735</name>
</gene>
<feature type="signal peptide" evidence="6">
    <location>
        <begin position="1"/>
        <end position="21"/>
    </location>
</feature>
<reference evidence="8 9" key="1">
    <citation type="submission" date="2019-11" db="EMBL/GenBank/DDBJ databases">
        <title>Novel species isolated from a subtropical stream in China.</title>
        <authorList>
            <person name="Lu H."/>
        </authorList>
    </citation>
    <scope>NUCLEOTIDE SEQUENCE [LARGE SCALE GENOMIC DNA]</scope>
    <source>
        <strain evidence="8 9">FT92W</strain>
    </source>
</reference>
<comment type="caution">
    <text evidence="8">The sequence shown here is derived from an EMBL/GenBank/DDBJ whole genome shotgun (WGS) entry which is preliminary data.</text>
</comment>
<name>A0A7X2IMV8_9BURK</name>
<dbReference type="AlphaFoldDB" id="A0A7X2IMV8"/>
<dbReference type="CDD" id="cd05561">
    <property type="entry name" value="Peptidases_S8_4"/>
    <property type="match status" value="1"/>
</dbReference>
<evidence type="ECO:0000313" key="8">
    <source>
        <dbReference type="EMBL" id="MRV72769.1"/>
    </source>
</evidence>
<dbReference type="PANTHER" id="PTHR43806">
    <property type="entry name" value="PEPTIDASE S8"/>
    <property type="match status" value="1"/>
</dbReference>
<dbReference type="PRINTS" id="PR00723">
    <property type="entry name" value="SUBTILISIN"/>
</dbReference>
<dbReference type="SUPFAM" id="SSF52743">
    <property type="entry name" value="Subtilisin-like"/>
    <property type="match status" value="1"/>
</dbReference>
<sequence length="434" mass="44535">MPIKPLITALACALVTCSAHAQLRLPPLQLPQLPQLQDQLGSPLLRGGQRLLDRSDLGDLRGLRLKQVGDLLKWHRDVLEADPRGEPVVRRQILAWPASPQGLDMARADGLAVTGGGADGVLVLHLPAGADMAATLERLRAADPEGAYDYNHIYTGSGAAPRELAPSTGTDSVPAAPGAAAGASRVGLVDSGIERGHEVFADAAIVRWGCDDGPHPSAHGTAVAALMVGRSARFQGAAPQATLYAADIYCDSGSGGSAARIAAALDWLAREQVAAINLSLVGPPNQILERVVRNMVQRGHLLVAAVGNDGPAAPPLYPASYPGVIGVSGVDRQGRPLPEAARGPQVMFAAPGSQMVSAAIGAPPYRTVRGTSFAAPLVAALLSRGLGPPAPHTAKAAIARLAESATGMAAGARSNDIGYGVLGTAFRTDPASFR</sequence>
<keyword evidence="6" id="KW-0732">Signal</keyword>
<evidence type="ECO:0000256" key="3">
    <source>
        <dbReference type="ARBA" id="ARBA00022801"/>
    </source>
</evidence>
<dbReference type="InterPro" id="IPR000209">
    <property type="entry name" value="Peptidase_S8/S53_dom"/>
</dbReference>
<dbReference type="GO" id="GO:0006508">
    <property type="term" value="P:proteolysis"/>
    <property type="evidence" value="ECO:0007669"/>
    <property type="project" value="UniProtKB-KW"/>
</dbReference>
<evidence type="ECO:0000256" key="5">
    <source>
        <dbReference type="PROSITE-ProRule" id="PRU01240"/>
    </source>
</evidence>
<keyword evidence="3 5" id="KW-0378">Hydrolase</keyword>
<dbReference type="InterPro" id="IPR036852">
    <property type="entry name" value="Peptidase_S8/S53_dom_sf"/>
</dbReference>
<dbReference type="InterPro" id="IPR050131">
    <property type="entry name" value="Peptidase_S8_subtilisin-like"/>
</dbReference>
<organism evidence="8 9">
    <name type="scientific">Pseudoduganella rivuli</name>
    <dbReference type="NCBI Taxonomy" id="2666085"/>
    <lineage>
        <taxon>Bacteria</taxon>
        <taxon>Pseudomonadati</taxon>
        <taxon>Pseudomonadota</taxon>
        <taxon>Betaproteobacteria</taxon>
        <taxon>Burkholderiales</taxon>
        <taxon>Oxalobacteraceae</taxon>
        <taxon>Telluria group</taxon>
        <taxon>Pseudoduganella</taxon>
    </lineage>
</organism>